<sequence length="399" mass="44694">MKKINASIMGRIYITLLGEFKTKRINLKKTLIKSTISLTIAASMPVGMAIANSNSSTVQAASYNKTEMRSFVRNILASYYARGTVVIVKDGQPQQISYGYGYYGKRLGAGNSKVVYPVCSLQKVITGAIITQLISAGKFTQYTKISKWYPNLKGADNITVGNLMTHTSGLTAADTEVNRGRVYSEADAINWVVNKLNSTTQNQPGNFSYNNTNYILLAGIIRQETGQSYKQNVQERIINKLGLKRTYFLEDIPAGMTDGISYTWNQKNYQWAQYVKKTQASQLVGAGNLFSAPMDYYRIQLGLTNGQILSRTDFDYMTHLTSRSSNGYSGGLYMKNNDNLKLAYGNLYNTHFGNWIQMTTDNQNGLIMFLNQTQNDENRNKQIGYQILNHIKANTFSAK</sequence>
<organism evidence="2 3">
    <name type="scientific">Lactobacillus crispatus</name>
    <dbReference type="NCBI Taxonomy" id="47770"/>
    <lineage>
        <taxon>Bacteria</taxon>
        <taxon>Bacillati</taxon>
        <taxon>Bacillota</taxon>
        <taxon>Bacilli</taxon>
        <taxon>Lactobacillales</taxon>
        <taxon>Lactobacillaceae</taxon>
        <taxon>Lactobacillus</taxon>
    </lineage>
</organism>
<reference evidence="2" key="1">
    <citation type="submission" date="2020-07" db="EMBL/GenBank/DDBJ databases">
        <title>Comparative genomics analyses of Lactobacillus crispatus isolated from different ecological niches.</title>
        <authorList>
            <person name="Mancino W."/>
            <person name="Mancabelli L."/>
            <person name="Lugli G.A."/>
            <person name="Milani C."/>
            <person name="Viappiani A."/>
            <person name="Anzalone R."/>
            <person name="Longhi G."/>
            <person name="Ventura M."/>
            <person name="Turroni F."/>
        </authorList>
    </citation>
    <scope>NUCLEOTIDE SEQUENCE</scope>
    <source>
        <strain evidence="2">LB65</strain>
    </source>
</reference>
<evidence type="ECO:0000313" key="3">
    <source>
        <dbReference type="Proteomes" id="UP001194414"/>
    </source>
</evidence>
<accession>A0AAW4DPY4</accession>
<dbReference type="SUPFAM" id="SSF56601">
    <property type="entry name" value="beta-lactamase/transpeptidase-like"/>
    <property type="match status" value="1"/>
</dbReference>
<dbReference type="EMBL" id="JACCPP010000018">
    <property type="protein sequence ID" value="MBI1708056.1"/>
    <property type="molecule type" value="Genomic_DNA"/>
</dbReference>
<dbReference type="InterPro" id="IPR050491">
    <property type="entry name" value="AmpC-like"/>
</dbReference>
<dbReference type="AlphaFoldDB" id="A0AAW4DPY4"/>
<dbReference type="Pfam" id="PF00144">
    <property type="entry name" value="Beta-lactamase"/>
    <property type="match status" value="1"/>
</dbReference>
<dbReference type="PANTHER" id="PTHR46825:SF9">
    <property type="entry name" value="BETA-LACTAMASE-RELATED DOMAIN-CONTAINING PROTEIN"/>
    <property type="match status" value="1"/>
</dbReference>
<protein>
    <submittedName>
        <fullName evidence="2">Beta-lactamase</fullName>
    </submittedName>
</protein>
<dbReference type="PANTHER" id="PTHR46825">
    <property type="entry name" value="D-ALANYL-D-ALANINE-CARBOXYPEPTIDASE/ENDOPEPTIDASE AMPH"/>
    <property type="match status" value="1"/>
</dbReference>
<dbReference type="Gene3D" id="3.40.710.10">
    <property type="entry name" value="DD-peptidase/beta-lactamase superfamily"/>
    <property type="match status" value="1"/>
</dbReference>
<proteinExistence type="predicted"/>
<feature type="domain" description="Beta-lactamase-related" evidence="1">
    <location>
        <begin position="70"/>
        <end position="381"/>
    </location>
</feature>
<gene>
    <name evidence="2" type="ORF">HYQ56_1036</name>
</gene>
<evidence type="ECO:0000313" key="2">
    <source>
        <dbReference type="EMBL" id="MBI1708056.1"/>
    </source>
</evidence>
<name>A0AAW4DPY4_9LACO</name>
<dbReference type="Proteomes" id="UP001194414">
    <property type="component" value="Unassembled WGS sequence"/>
</dbReference>
<comment type="caution">
    <text evidence="2">The sequence shown here is derived from an EMBL/GenBank/DDBJ whole genome shotgun (WGS) entry which is preliminary data.</text>
</comment>
<dbReference type="InterPro" id="IPR012338">
    <property type="entry name" value="Beta-lactam/transpept-like"/>
</dbReference>
<evidence type="ECO:0000259" key="1">
    <source>
        <dbReference type="Pfam" id="PF00144"/>
    </source>
</evidence>
<dbReference type="InterPro" id="IPR001466">
    <property type="entry name" value="Beta-lactam-related"/>
</dbReference>